<protein>
    <submittedName>
        <fullName evidence="1">Uncharacterized protein</fullName>
    </submittedName>
</protein>
<evidence type="ECO:0000313" key="2">
    <source>
        <dbReference type="Proteomes" id="UP000664698"/>
    </source>
</evidence>
<keyword evidence="2" id="KW-1185">Reference proteome</keyword>
<dbReference type="RefSeq" id="WP_206567814.1">
    <property type="nucleotide sequence ID" value="NZ_JAFKCW010000001.1"/>
</dbReference>
<proteinExistence type="predicted"/>
<gene>
    <name evidence="1" type="ORF">J0A67_03165</name>
</gene>
<reference evidence="1 2" key="1">
    <citation type="submission" date="2021-03" db="EMBL/GenBank/DDBJ databases">
        <title>novel species isolated from a fishpond in China.</title>
        <authorList>
            <person name="Lu H."/>
            <person name="Cai Z."/>
        </authorList>
    </citation>
    <scope>NUCLEOTIDE SEQUENCE [LARGE SCALE GENOMIC DNA]</scope>
    <source>
        <strain evidence="1 2">JCM 31546</strain>
    </source>
</reference>
<dbReference type="EMBL" id="JAFKCW010000001">
    <property type="protein sequence ID" value="MBN7799841.1"/>
    <property type="molecule type" value="Genomic_DNA"/>
</dbReference>
<comment type="caution">
    <text evidence="1">The sequence shown here is derived from an EMBL/GenBank/DDBJ whole genome shotgun (WGS) entry which is preliminary data.</text>
</comment>
<organism evidence="1 2">
    <name type="scientific">Algoriphagus aestuariicola</name>
    <dbReference type="NCBI Taxonomy" id="1852016"/>
    <lineage>
        <taxon>Bacteria</taxon>
        <taxon>Pseudomonadati</taxon>
        <taxon>Bacteroidota</taxon>
        <taxon>Cytophagia</taxon>
        <taxon>Cytophagales</taxon>
        <taxon>Cyclobacteriaceae</taxon>
        <taxon>Algoriphagus</taxon>
    </lineage>
</organism>
<dbReference type="Proteomes" id="UP000664698">
    <property type="component" value="Unassembled WGS sequence"/>
</dbReference>
<accession>A0ABS3BKM2</accession>
<sequence>MQKAGSIKKDKQLSSSQDFNVLMERGLAYVQGYSGDIWTDYNAHDPGVTILEQFCYGLTELGYKAAFPIEDLLVEEADGRINWRKNSFYSPALVFSSHPFTVSDFRKLLIDSFPEIQNCWLELVHAPAKESGVNGVYQVEVLPALAFQKELKGKPDLSKVFLGRLHRFLKENRNLGEDFDPPKLLAPHFIFMQANVEISDEEDPDQILAEILFALEVHLYHPVAYTNLEELQKTGIRLEDIFVGPRLAGGFIQDKELKERSKTLYTEKFILLISKIPGVKKCWDVAIDREGRAKSLALGEHAYAAINTDPKDPQSIFSTLKIYVNGNLQRLDKARVADLLLDYWSRHYRVYQEDLFRDDVWSGEFNGRYRNPGAYTSIREHFPGIYGLKPGEISSHEPEERHAKVKQLKGYLLLMEKQLANFLAQLAHLPDFFDQDIGYQGTYFSQNPDLKAGDVNLEIPSKLVSGFNGAGINPQTGESRISWLKRKNRVLDHLLARFGESIQDLPFQLSLKLNLLGNEEEMYAALLLQKSRFLRQVGELNYGKHRAQFQSPDQQGDFSTLEKILRLVTGIGDQPESLLPRFLPKNVTEKESASTGGFLKSQSSYLDLLEKFRQLSKQERNFPQIPNPTKSAYSFGKVGIKNLFSRTLEADSYWISREPSRVGTVEVLFQKSESNWVGIWEGNSESDAIQAIANNIQYFRALNATAEGMYLVDHILMRSMLDGGDYGFVVLDEWGRPTFKSEWKSAESERRALLAKFYQAATEQEAFRMSGDGLGLYGKEGELLATYLDYSDSDYTAVIESMGSLSKMMSGDDEVSGLLSLHEIEGLRYRGTLHQEGVFRQRSVVFLRKLENGKEVREDFFDLKASLVLPDWPSRFQESHFRYFLTNEVRDRVPAHMEVQVYWLSLIEFGSFESCYKTWWEHFKSQAPRKQLAESAYSLYEKLLNLKGVENG</sequence>
<evidence type="ECO:0000313" key="1">
    <source>
        <dbReference type="EMBL" id="MBN7799841.1"/>
    </source>
</evidence>
<name>A0ABS3BKM2_9BACT</name>